<gene>
    <name evidence="2" type="ORF">N5923_04560</name>
</gene>
<dbReference type="EMBL" id="JAODIM010000036">
    <property type="protein sequence ID" value="MCU5776773.1"/>
    <property type="molecule type" value="Genomic_DNA"/>
</dbReference>
<reference evidence="2" key="1">
    <citation type="submission" date="2022-09" db="EMBL/GenBank/DDBJ databases">
        <title>Winslowiella arboricola sp. nov., isolated from bleeding cankers on broadleaf hosts.</title>
        <authorList>
            <person name="Brady C."/>
            <person name="Kaur S."/>
            <person name="Crampton B."/>
            <person name="Maddock D."/>
            <person name="Arnold D."/>
            <person name="Denman S."/>
        </authorList>
    </citation>
    <scope>NUCLEOTIDE SEQUENCE</scope>
    <source>
        <strain evidence="2">BAC 15a-03b</strain>
    </source>
</reference>
<sequence>MKTDIATVVVTARVATPIKAKRTDLCSLPVANIRNISLPPPGDDQHRRPVATCPQPLNPHVESAIPGECEHEQFFDALADQPWMVPAQRQWPSLTSLASQVRDAIHYQLHIFSQTSFAYGLLNVIHPDLSKLLAAVLICSGRGKEIVCQASLMAGLQLINKLIYIAAGATSTAAVLSCLPELLLVWLQGHQVSLPESLLKTLYALLSSGLAICAYHDIAQPALLIELHAGVIAPLMQLCSETGISDIVVSGVTLILGIYCMLRLVGGLELTLPPANIFTHGIRIIEGLYRLSATSQDFQRKYERQQQQEQLKKWYQQTYRKEFDEDKASKALDRAVIRCLPKEVLINRAKRQATDNPDSSDFYRACQRMAQQILSGQLAICPTGGRSVVPGMPANSAAAAAENAGSAQASSSSDGASTPFLLPVAVLAGAAVPHHWWHSRTHIALAATGLTLIAGAMYMRHNLPRALKPSASELNLLQTTSNICLSATNNIRQLIQSNKTGVSLAVELFDKLFDYNGNVNSTLAKKLLEKENITSFKITNRNEMNTYLLTILSLLFTPGDQRDLINTSSIIAALKRKANKLWQPLIKNKKNKTVSEILDLLRLHCAKKYADLGIYSQSDMQKISDFLLSFVVTDLLMLERNGKGGDNFCSKESYYLLLYIVKKFIDNQYVSNMEFSTALTEGRAEAFVGARLISYAGYNFTSERAYLEEVYKDYNERMHYYHQQDTKLEALQSVTFDDIIQNAYPDIDIHAPQDFDTLLFRIKTQGRIDKEIRIIAGCKSFGEIIRNMEDGFAELYHYLPRKTPEELRYYVPGNQKTFDLKKHPKRQELYQQFDQAYEEMVNEHCNLYRDIVDNAFNIMAEDEALFLNQTDTQIYAIDVKVKRFKTLRNMFMPSLLRTKPSVSKHLSYHNRPYHEIGKIFFGYNIKTKEKRFYIINIESSRVHFRQFPVRRLPIDEKEYIYHLDNSILNENYIFMDERPFFDPCDDIKDPSTKLNRWDRVDDFIVEHYHYYKNKICAAARHPEEISLSYRERRLGDKDISPLNALKEEVVANRRKLLNHMKEKHHKPSSVEKEAAKGKAKQLIEWLPYYSCYEFLRDYLISREDDTPPSVAIPLFRAAICAADFYGGYGVKKTLNSLLNALKKSYTTRWVKKSELTLLDKKITESLTQPSSSGYADRLAAEIEQVKNKLEKLDDEIAQLRSEIHLSMGNIASIPVFVAFPVLSLKPGGNLLSASITWGINIVKKELKKAYIRTKESMESVPWGNPQLALLTDNQSYSQLSPKHNNSMCYSGEHPTDNIVFDIFDLRRTNTTLYQQLFFTALRDPSPEVVIASAENAGWIIAGNYNQVTMFSFISMTVAVRFYIDTVLAQQDYYKNDIDLSEDKIIDYLSDYITPPCDPCINPPFIMQEDQNILVNQSIQTIKTVLESNIQGIELNYLFMIQYFLMKEDIASLLWDMNENPEDRQYYLDLIQQHLSYEMKSFTLYGAYRSAAQQKFHATVINQFCHYCKQITDSNPANITLFSPNIDTFLSRAEYYQQLYPAAILPSPADFTHNWLLLAKNISDIYQSFARIEYSAKALADFRVEQWDAKAALAAWLAALQSYLFPEMRYENIAPVLTHAAKKLRQSWQQRQSTTGDSMAIVTQGVVNPLFIDDVKTALESGCTRHSGMFFCQIYLLEHGDWFTFLANDFTSDVQQRPKRQPHGASSSWPLTPLDSPTLEESVILPVSYPTLHLNNRRLYQQQLNMLQNAFRRDAALPFHQRLQSDVLDVRPLTQRTVQRDAMVLINSVIDAQGDIVDYQQRLLSHYLPQVNTPDNYPILKLLSDILQMTTPAAPTLYPFILHHLQNKLAAPSFTLSMLWQQSFIDEQVAHIYRQFSARLTNIDADATQALRRYITATLRHLLSFSIYLRHIEPLLAEAPLQDLASQWLSLGAIIALQLKVKAASAEELLTLSWAAQHDAGLLSLQDTAIQQTALLCGCRASDQREVSQDALRTMAPHMKTAAEMHKRILACLDANQLLALFITHLAFDALSPAQESQLHTLVENALQNQRDLLHIALQQLSLDDKLRLSQFLQQGTLQARWYLVQPDPAQTAKVAGLAFARDNQRGLLLPLADPQYLPLIFRQLPQSPTDSELTLLCFGIKETPHNFTEPTRLTLTTDPQAGGAPITDPAASLFRWLQSAIETQLNLLNRARDEITFSARKAALGHWLSQHLFFFDQQQQDDYQFIQQQTERMTQIATHPELDSWMQQKQSQPGNLTTVTHFNQAITRVLGASTIWPTLTMQLRALIPAQGATTLASLPENGFCGFWWDPISGFCYLGWITGEKRTLFASLAANRDILYQLPDDAASATIWPVLTLFDWLQQSVQALRNATLSSAHFFDYAIPLAWQLQQAMSAARPLPADAVRHNALADVYITGDGGSYFNPGVPQQVIPVTLADLPDGGYRIDFSASSHQVSPDQAFSLDTHQVALAQEGKWIAMPQPGWQLISALAASTLIEQGIFSPVAYLQWGEDASKISTMAPAAQVLQRSDGSMVFIFSENNFQRISYRMLDADGRLQFSPTLPSHWPQESTATNEQQFNATLITLLAQQNSSDYRALFDADERQRLVTQLSASQSNRQTAITDASGIMSAIPFRCSENQEALHELFDIRLHLRTLGRDLDREIKASLALQEVSTSLSALLSRPFDWRGFNLYDTSERQQALILVRAKIALLKKLLNQLESEIVLQTMSDALRPWIKQNLNLTAQVEAAIRFIQQQPPHQLSVSDPEGLLQRQCFAEDYLFSYYELQLHVTADIFQHAWPCIRVSGGSTAARHGWQAALDQLHTLTSALPQDYRLLNRLLYLSGAQWRAVEMSQRAEQWREICHAATCYWQTPHQAEQITLLRPKLSAQDFPLIPQHYHWPVRLILSAGKGDPMSSQAEGIAPAWQLSAEQQEDLLLTMPQPADQQEAATRLAGINAHPRTAQAFVAWAKLRLSSAWALAEFSGPAFLTRLQLSIQRVIQQESASWSQEEDDFYRAADTTAFLQESATERLNKPGNAQFFRQLFNSDLLVTRLIMTDVEMLFALLCDRFIEQYPARATEDVSQAWFLFLHTADSAAEGNNQQSIYLVGV</sequence>
<dbReference type="Proteomes" id="UP001064262">
    <property type="component" value="Unassembled WGS sequence"/>
</dbReference>
<protein>
    <submittedName>
        <fullName evidence="2">Uncharacterized protein</fullName>
    </submittedName>
</protein>
<keyword evidence="1" id="KW-0175">Coiled coil</keyword>
<name>A0A9J6PM18_9GAMM</name>
<comment type="caution">
    <text evidence="2">The sequence shown here is derived from an EMBL/GenBank/DDBJ whole genome shotgun (WGS) entry which is preliminary data.</text>
</comment>
<evidence type="ECO:0000313" key="3">
    <source>
        <dbReference type="Proteomes" id="UP001064262"/>
    </source>
</evidence>
<dbReference type="RefSeq" id="WP_267142787.1">
    <property type="nucleotide sequence ID" value="NZ_JAODIL010000072.1"/>
</dbReference>
<evidence type="ECO:0000256" key="1">
    <source>
        <dbReference type="SAM" id="Coils"/>
    </source>
</evidence>
<accession>A0A9J6PM18</accession>
<proteinExistence type="predicted"/>
<evidence type="ECO:0000313" key="2">
    <source>
        <dbReference type="EMBL" id="MCU5776773.1"/>
    </source>
</evidence>
<keyword evidence="3" id="KW-1185">Reference proteome</keyword>
<feature type="coiled-coil region" evidence="1">
    <location>
        <begin position="1175"/>
        <end position="1209"/>
    </location>
</feature>
<organism evidence="2 3">
    <name type="scientific">Winslowiella arboricola</name>
    <dbReference type="NCBI Taxonomy" id="2978220"/>
    <lineage>
        <taxon>Bacteria</taxon>
        <taxon>Pseudomonadati</taxon>
        <taxon>Pseudomonadota</taxon>
        <taxon>Gammaproteobacteria</taxon>
        <taxon>Enterobacterales</taxon>
        <taxon>Erwiniaceae</taxon>
        <taxon>Winslowiella</taxon>
    </lineage>
</organism>